<evidence type="ECO:0000256" key="7">
    <source>
        <dbReference type="SAM" id="MobiDB-lite"/>
    </source>
</evidence>
<protein>
    <recommendedName>
        <fullName evidence="9">NACHT domain-containing protein</fullName>
    </recommendedName>
</protein>
<comment type="caution">
    <text evidence="10">The sequence shown here is derived from an EMBL/GenBank/DDBJ whole genome shotgun (WGS) entry which is preliminary data.</text>
</comment>
<evidence type="ECO:0000256" key="1">
    <source>
        <dbReference type="ARBA" id="ARBA00004173"/>
    </source>
</evidence>
<dbReference type="Gene3D" id="3.40.50.1820">
    <property type="entry name" value="alpha/beta hydrolase"/>
    <property type="match status" value="1"/>
</dbReference>
<evidence type="ECO:0000256" key="3">
    <source>
        <dbReference type="ARBA" id="ARBA00004370"/>
    </source>
</evidence>
<proteinExistence type="predicted"/>
<dbReference type="PANTHER" id="PTHR48182:SF2">
    <property type="entry name" value="PROTEIN SERAC1"/>
    <property type="match status" value="1"/>
</dbReference>
<dbReference type="Gene3D" id="3.40.50.300">
    <property type="entry name" value="P-loop containing nucleotide triphosphate hydrolases"/>
    <property type="match status" value="1"/>
</dbReference>
<feature type="domain" description="NACHT" evidence="9">
    <location>
        <begin position="396"/>
        <end position="523"/>
    </location>
</feature>
<feature type="region of interest" description="Disordered" evidence="7">
    <location>
        <begin position="29"/>
        <end position="56"/>
    </location>
</feature>
<keyword evidence="5" id="KW-0496">Mitochondrion</keyword>
<feature type="signal peptide" evidence="8">
    <location>
        <begin position="1"/>
        <end position="22"/>
    </location>
</feature>
<reference evidence="10 11" key="1">
    <citation type="submission" date="2018-12" db="EMBL/GenBank/DDBJ databases">
        <title>Draft genome sequence of Xylaria grammica IHI A82.</title>
        <authorList>
            <person name="Buettner E."/>
            <person name="Kellner H."/>
        </authorList>
    </citation>
    <scope>NUCLEOTIDE SEQUENCE [LARGE SCALE GENOMIC DNA]</scope>
    <source>
        <strain evidence="10 11">IHI A82</strain>
    </source>
</reference>
<keyword evidence="8" id="KW-0732">Signal</keyword>
<evidence type="ECO:0000313" key="10">
    <source>
        <dbReference type="EMBL" id="RWA07988.1"/>
    </source>
</evidence>
<keyword evidence="4" id="KW-0256">Endoplasmic reticulum</keyword>
<evidence type="ECO:0000313" key="11">
    <source>
        <dbReference type="Proteomes" id="UP000286045"/>
    </source>
</evidence>
<gene>
    <name evidence="10" type="ORF">EKO27_g7114</name>
</gene>
<evidence type="ECO:0000256" key="2">
    <source>
        <dbReference type="ARBA" id="ARBA00004240"/>
    </source>
</evidence>
<evidence type="ECO:0000256" key="6">
    <source>
        <dbReference type="ARBA" id="ARBA00023136"/>
    </source>
</evidence>
<dbReference type="SMART" id="SM00382">
    <property type="entry name" value="AAA"/>
    <property type="match status" value="1"/>
</dbReference>
<dbReference type="PROSITE" id="PS50837">
    <property type="entry name" value="NACHT"/>
    <property type="match status" value="1"/>
</dbReference>
<dbReference type="SUPFAM" id="SSF52540">
    <property type="entry name" value="P-loop containing nucleoside triphosphate hydrolases"/>
    <property type="match status" value="1"/>
</dbReference>
<dbReference type="InterPro" id="IPR003593">
    <property type="entry name" value="AAA+_ATPase"/>
</dbReference>
<sequence>MDIYHFLLVLLILVLFSRRLFGYCRSSNAPPTNRSAAKSSTPRGFSVFQVSPRPGENAETDVDIIAIHGLDTNSVDTWTWKPKPGGLPVNWLSDDNMLPSRVDSARIFMCDWPSDLFERSDYTQKTFDEFARLLLAGIAARPQATNQSKYKERPILFIASCLGGIVLMKALVRTSPEYSSVQKAIRGIVFLATPFSGTSFRDVAEWASPGLKALAFVRAEKVSNLIYETKSNSGLIKLRRDFTTFCRNNIDPLCLAVFYETGKTSLPRKLIPWLPAFLAQGKPLVGEESATLDVIHDPLPLERTHVLMNKFSGPSDDQYNIVAERIRDILETIREGRTLEIADAYIYNTCYKDRNLQIERISGELLSVETCYINLVDIRHLFDQRNGDDGNTVQPKRILIRGHAGVGKSTLCKKIVYDFKQHKMWRDLFVRVLWVPLRNLKRLGKTNCNLEAMLYEEYFSQASNGKRFACELWEELEAEKSQKTLFILDGLDEVYEGLEKDNYMFKLLDTLLNLPMVIVTSRPHVSIADRLDLKFDLRLETIGFYPDQVKSYMENVFVIPGGGGPDHQKVGGLQSLLQQHQLLRGLVRIPIQLDALCYIWRDENSTPIGGSVLETMTDKLNFYNYIL</sequence>
<dbReference type="Proteomes" id="UP000286045">
    <property type="component" value="Unassembled WGS sequence"/>
</dbReference>
<evidence type="ECO:0000259" key="9">
    <source>
        <dbReference type="PROSITE" id="PS50837"/>
    </source>
</evidence>
<dbReference type="AlphaFoldDB" id="A0A439D0R5"/>
<feature type="chain" id="PRO_5019065552" description="NACHT domain-containing protein" evidence="8">
    <location>
        <begin position="23"/>
        <end position="627"/>
    </location>
</feature>
<dbReference type="Pfam" id="PF23238">
    <property type="entry name" value="DUF7068"/>
    <property type="match status" value="1"/>
</dbReference>
<organism evidence="10 11">
    <name type="scientific">Xylaria grammica</name>
    <dbReference type="NCBI Taxonomy" id="363999"/>
    <lineage>
        <taxon>Eukaryota</taxon>
        <taxon>Fungi</taxon>
        <taxon>Dikarya</taxon>
        <taxon>Ascomycota</taxon>
        <taxon>Pezizomycotina</taxon>
        <taxon>Sordariomycetes</taxon>
        <taxon>Xylariomycetidae</taxon>
        <taxon>Xylariales</taxon>
        <taxon>Xylariaceae</taxon>
        <taxon>Xylaria</taxon>
    </lineage>
</organism>
<evidence type="ECO:0000256" key="4">
    <source>
        <dbReference type="ARBA" id="ARBA00022824"/>
    </source>
</evidence>
<dbReference type="InterPro" id="IPR007111">
    <property type="entry name" value="NACHT_NTPase"/>
</dbReference>
<comment type="subcellular location">
    <subcellularLocation>
        <location evidence="2">Endoplasmic reticulum</location>
    </subcellularLocation>
    <subcellularLocation>
        <location evidence="3">Membrane</location>
    </subcellularLocation>
    <subcellularLocation>
        <location evidence="1">Mitochondrion</location>
    </subcellularLocation>
</comment>
<keyword evidence="6" id="KW-0472">Membrane</keyword>
<dbReference type="SUPFAM" id="SSF53474">
    <property type="entry name" value="alpha/beta-Hydrolases"/>
    <property type="match status" value="1"/>
</dbReference>
<accession>A0A439D0R5</accession>
<name>A0A439D0R5_9PEZI</name>
<dbReference type="PANTHER" id="PTHR48182">
    <property type="entry name" value="PROTEIN SERAC1"/>
    <property type="match status" value="1"/>
</dbReference>
<evidence type="ECO:0000256" key="8">
    <source>
        <dbReference type="SAM" id="SignalP"/>
    </source>
</evidence>
<dbReference type="GO" id="GO:0016020">
    <property type="term" value="C:membrane"/>
    <property type="evidence" value="ECO:0007669"/>
    <property type="project" value="UniProtKB-SubCell"/>
</dbReference>
<dbReference type="EMBL" id="RYZI01000225">
    <property type="protein sequence ID" value="RWA07988.1"/>
    <property type="molecule type" value="Genomic_DNA"/>
</dbReference>
<dbReference type="InterPro" id="IPR055496">
    <property type="entry name" value="DUF7068"/>
</dbReference>
<feature type="compositionally biased region" description="Polar residues" evidence="7">
    <location>
        <begin position="29"/>
        <end position="43"/>
    </location>
</feature>
<keyword evidence="11" id="KW-1185">Reference proteome</keyword>
<dbReference type="GO" id="GO:0005783">
    <property type="term" value="C:endoplasmic reticulum"/>
    <property type="evidence" value="ECO:0007669"/>
    <property type="project" value="UniProtKB-SubCell"/>
</dbReference>
<dbReference type="InterPro" id="IPR052374">
    <property type="entry name" value="SERAC1"/>
</dbReference>
<dbReference type="InterPro" id="IPR027417">
    <property type="entry name" value="P-loop_NTPase"/>
</dbReference>
<dbReference type="Pfam" id="PF05729">
    <property type="entry name" value="NACHT"/>
    <property type="match status" value="1"/>
</dbReference>
<evidence type="ECO:0000256" key="5">
    <source>
        <dbReference type="ARBA" id="ARBA00023128"/>
    </source>
</evidence>
<dbReference type="GO" id="GO:0005739">
    <property type="term" value="C:mitochondrion"/>
    <property type="evidence" value="ECO:0007669"/>
    <property type="project" value="UniProtKB-SubCell"/>
</dbReference>
<dbReference type="InterPro" id="IPR029058">
    <property type="entry name" value="AB_hydrolase_fold"/>
</dbReference>